<reference evidence="3" key="2">
    <citation type="submission" date="2017-12" db="EMBL/GenBank/DDBJ databases">
        <title>Genome sequence of the Bar-tailed Godwit (Limosa lapponica baueri).</title>
        <authorList>
            <person name="Lima N.C.B."/>
            <person name="Parody-Merino A.M."/>
            <person name="Battley P.F."/>
            <person name="Fidler A.E."/>
            <person name="Prosdocimi F."/>
        </authorList>
    </citation>
    <scope>NUCLEOTIDE SEQUENCE [LARGE SCALE GENOMIC DNA]</scope>
</reference>
<keyword evidence="2" id="KW-0695">RNA-directed DNA polymerase</keyword>
<feature type="region of interest" description="Disordered" evidence="1">
    <location>
        <begin position="33"/>
        <end position="52"/>
    </location>
</feature>
<sequence length="94" mass="10355">MGDLVTHDMPKAEVLKEFFASVFTSQCSSHTAQAAEGSDWESEGLPTTGEDQVGDHLRNLKVHKSTGPDEIHLFLASTSCDNDFHSVVIDYMEK</sequence>
<reference evidence="3" key="1">
    <citation type="submission" date="2017-11" db="EMBL/GenBank/DDBJ databases">
        <authorList>
            <person name="Lima N.C."/>
            <person name="Parody-Merino A.M."/>
            <person name="Battley P.F."/>
            <person name="Fidler A.E."/>
            <person name="Prosdocimi F."/>
        </authorList>
    </citation>
    <scope>NUCLEOTIDE SEQUENCE [LARGE SCALE GENOMIC DNA]</scope>
</reference>
<evidence type="ECO:0000313" key="3">
    <source>
        <dbReference type="Proteomes" id="UP000233556"/>
    </source>
</evidence>
<dbReference type="GO" id="GO:0003964">
    <property type="term" value="F:RNA-directed DNA polymerase activity"/>
    <property type="evidence" value="ECO:0007669"/>
    <property type="project" value="UniProtKB-KW"/>
</dbReference>
<evidence type="ECO:0000313" key="2">
    <source>
        <dbReference type="EMBL" id="PKU45132.1"/>
    </source>
</evidence>
<evidence type="ECO:0000256" key="1">
    <source>
        <dbReference type="SAM" id="MobiDB-lite"/>
    </source>
</evidence>
<protein>
    <submittedName>
        <fullName evidence="2">Rna-directed dna polymerase from mobile element jockey-like</fullName>
    </submittedName>
</protein>
<keyword evidence="2" id="KW-0548">Nucleotidyltransferase</keyword>
<dbReference type="Proteomes" id="UP000233556">
    <property type="component" value="Unassembled WGS sequence"/>
</dbReference>
<keyword evidence="3" id="KW-1185">Reference proteome</keyword>
<keyword evidence="2" id="KW-0808">Transferase</keyword>
<proteinExistence type="predicted"/>
<organism evidence="2 3">
    <name type="scientific">Limosa lapponica baueri</name>
    <dbReference type="NCBI Taxonomy" id="1758121"/>
    <lineage>
        <taxon>Eukaryota</taxon>
        <taxon>Metazoa</taxon>
        <taxon>Chordata</taxon>
        <taxon>Craniata</taxon>
        <taxon>Vertebrata</taxon>
        <taxon>Euteleostomi</taxon>
        <taxon>Archelosauria</taxon>
        <taxon>Archosauria</taxon>
        <taxon>Dinosauria</taxon>
        <taxon>Saurischia</taxon>
        <taxon>Theropoda</taxon>
        <taxon>Coelurosauria</taxon>
        <taxon>Aves</taxon>
        <taxon>Neognathae</taxon>
        <taxon>Neoaves</taxon>
        <taxon>Charadriiformes</taxon>
        <taxon>Scolopacidae</taxon>
        <taxon>Limosa</taxon>
    </lineage>
</organism>
<accession>A0A2I0UGG4</accession>
<gene>
    <name evidence="2" type="ORF">llap_4583</name>
</gene>
<name>A0A2I0UGG4_LIMLA</name>
<dbReference type="EMBL" id="KZ505778">
    <property type="protein sequence ID" value="PKU45132.1"/>
    <property type="molecule type" value="Genomic_DNA"/>
</dbReference>
<dbReference type="AlphaFoldDB" id="A0A2I0UGG4"/>